<evidence type="ECO:0008006" key="4">
    <source>
        <dbReference type="Google" id="ProtNLM"/>
    </source>
</evidence>
<dbReference type="InterPro" id="IPR036259">
    <property type="entry name" value="MFS_trans_sf"/>
</dbReference>
<feature type="region of interest" description="Disordered" evidence="1">
    <location>
        <begin position="26"/>
        <end position="59"/>
    </location>
</feature>
<gene>
    <name evidence="2" type="ORF">K504DRAFT_500952</name>
</gene>
<evidence type="ECO:0000256" key="1">
    <source>
        <dbReference type="SAM" id="MobiDB-lite"/>
    </source>
</evidence>
<dbReference type="EMBL" id="MU005768">
    <property type="protein sequence ID" value="KAF2711016.1"/>
    <property type="molecule type" value="Genomic_DNA"/>
</dbReference>
<dbReference type="AlphaFoldDB" id="A0A6G1KDQ3"/>
<evidence type="ECO:0000313" key="3">
    <source>
        <dbReference type="Proteomes" id="UP000799428"/>
    </source>
</evidence>
<evidence type="ECO:0000313" key="2">
    <source>
        <dbReference type="EMBL" id="KAF2711016.1"/>
    </source>
</evidence>
<proteinExistence type="predicted"/>
<keyword evidence="3" id="KW-1185">Reference proteome</keyword>
<dbReference type="OrthoDB" id="3936150at2759"/>
<protein>
    <recommendedName>
        <fullName evidence="4">MFS general substrate transporter</fullName>
    </recommendedName>
</protein>
<accession>A0A6G1KDQ3</accession>
<name>A0A6G1KDQ3_9PLEO</name>
<sequence length="273" mass="30765">MAARFEIEIEIEIEIVAASQAQEREIEGTKIDAGDQNQKQKEKEKEKENGKENENGKEKDIERVASEQEIPYSIFTPTEKKIYTSRHRIFQHLAPAFRREYLSQSLSFPSVLEKMGKLLTPSSISPIISSLLSQYLFPESCRAVVGNEADAMRIGPAIVTKELSFPNPLKTLALLFEKETSLVLMSSGILFAGYYGLMAGLPSQLEEKYGYNALDVGLRFLASGIGGSWTIPSIDMRRKWYSMLRIRGRFAVYPLSLSRPRRWTARSALFGGV</sequence>
<reference evidence="2" key="1">
    <citation type="journal article" date="2020" name="Stud. Mycol.">
        <title>101 Dothideomycetes genomes: a test case for predicting lifestyles and emergence of pathogens.</title>
        <authorList>
            <person name="Haridas S."/>
            <person name="Albert R."/>
            <person name="Binder M."/>
            <person name="Bloem J."/>
            <person name="Labutti K."/>
            <person name="Salamov A."/>
            <person name="Andreopoulos B."/>
            <person name="Baker S."/>
            <person name="Barry K."/>
            <person name="Bills G."/>
            <person name="Bluhm B."/>
            <person name="Cannon C."/>
            <person name="Castanera R."/>
            <person name="Culley D."/>
            <person name="Daum C."/>
            <person name="Ezra D."/>
            <person name="Gonzalez J."/>
            <person name="Henrissat B."/>
            <person name="Kuo A."/>
            <person name="Liang C."/>
            <person name="Lipzen A."/>
            <person name="Lutzoni F."/>
            <person name="Magnuson J."/>
            <person name="Mondo S."/>
            <person name="Nolan M."/>
            <person name="Ohm R."/>
            <person name="Pangilinan J."/>
            <person name="Park H.-J."/>
            <person name="Ramirez L."/>
            <person name="Alfaro M."/>
            <person name="Sun H."/>
            <person name="Tritt A."/>
            <person name="Yoshinaga Y."/>
            <person name="Zwiers L.-H."/>
            <person name="Turgeon B."/>
            <person name="Goodwin S."/>
            <person name="Spatafora J."/>
            <person name="Crous P."/>
            <person name="Grigoriev I."/>
        </authorList>
    </citation>
    <scope>NUCLEOTIDE SEQUENCE</scope>
    <source>
        <strain evidence="2">CBS 279.74</strain>
    </source>
</reference>
<organism evidence="2 3">
    <name type="scientific">Pleomassaria siparia CBS 279.74</name>
    <dbReference type="NCBI Taxonomy" id="1314801"/>
    <lineage>
        <taxon>Eukaryota</taxon>
        <taxon>Fungi</taxon>
        <taxon>Dikarya</taxon>
        <taxon>Ascomycota</taxon>
        <taxon>Pezizomycotina</taxon>
        <taxon>Dothideomycetes</taxon>
        <taxon>Pleosporomycetidae</taxon>
        <taxon>Pleosporales</taxon>
        <taxon>Pleomassariaceae</taxon>
        <taxon>Pleomassaria</taxon>
    </lineage>
</organism>
<dbReference type="SUPFAM" id="SSF103473">
    <property type="entry name" value="MFS general substrate transporter"/>
    <property type="match status" value="1"/>
</dbReference>
<dbReference type="Proteomes" id="UP000799428">
    <property type="component" value="Unassembled WGS sequence"/>
</dbReference>